<feature type="region of interest" description="Disordered" evidence="10">
    <location>
        <begin position="827"/>
        <end position="860"/>
    </location>
</feature>
<feature type="compositionally biased region" description="Low complexity" evidence="10">
    <location>
        <begin position="893"/>
        <end position="909"/>
    </location>
</feature>
<comment type="subcellular location">
    <subcellularLocation>
        <location evidence="1">Nucleus</location>
    </subcellularLocation>
</comment>
<keyword evidence="5" id="KW-0804">Transcription</keyword>
<keyword evidence="3" id="KW-0805">Transcription regulation</keyword>
<feature type="region of interest" description="Disordered" evidence="10">
    <location>
        <begin position="148"/>
        <end position="177"/>
    </location>
</feature>
<name>A0A0L0VN40_9BASI</name>
<dbReference type="GO" id="GO:0043565">
    <property type="term" value="F:sequence-specific DNA binding"/>
    <property type="evidence" value="ECO:0007669"/>
    <property type="project" value="InterPro"/>
</dbReference>
<feature type="region of interest" description="Disordered" evidence="10">
    <location>
        <begin position="653"/>
        <end position="673"/>
    </location>
</feature>
<feature type="region of interest" description="Disordered" evidence="10">
    <location>
        <begin position="346"/>
        <end position="454"/>
    </location>
</feature>
<protein>
    <recommendedName>
        <fullName evidence="11">HSF-type DNA-binding domain-containing protein</fullName>
    </recommendedName>
</protein>
<feature type="compositionally biased region" description="Low complexity" evidence="10">
    <location>
        <begin position="352"/>
        <end position="366"/>
    </location>
</feature>
<keyword evidence="4" id="KW-0238">DNA-binding</keyword>
<feature type="compositionally biased region" description="Low complexity" evidence="10">
    <location>
        <begin position="167"/>
        <end position="177"/>
    </location>
</feature>
<dbReference type="SMART" id="SM00415">
    <property type="entry name" value="HSF"/>
    <property type="match status" value="1"/>
</dbReference>
<reference evidence="13" key="1">
    <citation type="submission" date="2014-03" db="EMBL/GenBank/DDBJ databases">
        <title>The Genome Sequence of Puccinia striiformis f. sp. tritici PST-78.</title>
        <authorList>
            <consortium name="The Broad Institute Genome Sequencing Platform"/>
            <person name="Cuomo C."/>
            <person name="Hulbert S."/>
            <person name="Chen X."/>
            <person name="Walker B."/>
            <person name="Young S.K."/>
            <person name="Zeng Q."/>
            <person name="Gargeya S."/>
            <person name="Fitzgerald M."/>
            <person name="Haas B."/>
            <person name="Abouelleil A."/>
            <person name="Alvarado L."/>
            <person name="Arachchi H.M."/>
            <person name="Berlin A.M."/>
            <person name="Chapman S.B."/>
            <person name="Goldberg J."/>
            <person name="Griggs A."/>
            <person name="Gujja S."/>
            <person name="Hansen M."/>
            <person name="Howarth C."/>
            <person name="Imamovic A."/>
            <person name="Larimer J."/>
            <person name="McCowan C."/>
            <person name="Montmayeur A."/>
            <person name="Murphy C."/>
            <person name="Neiman D."/>
            <person name="Pearson M."/>
            <person name="Priest M."/>
            <person name="Roberts A."/>
            <person name="Saif S."/>
            <person name="Shea T."/>
            <person name="Sisk P."/>
            <person name="Sykes S."/>
            <person name="Wortman J."/>
            <person name="Nusbaum C."/>
            <person name="Birren B."/>
        </authorList>
    </citation>
    <scope>NUCLEOTIDE SEQUENCE [LARGE SCALE GENOMIC DNA]</scope>
    <source>
        <strain evidence="13">race PST-78</strain>
    </source>
</reference>
<feature type="compositionally biased region" description="Basic residues" evidence="10">
    <location>
        <begin position="301"/>
        <end position="316"/>
    </location>
</feature>
<evidence type="ECO:0000256" key="7">
    <source>
        <dbReference type="ARBA" id="ARBA00062171"/>
    </source>
</evidence>
<comment type="similarity">
    <text evidence="2 8">Belongs to the HSF family.</text>
</comment>
<feature type="compositionally biased region" description="Low complexity" evidence="10">
    <location>
        <begin position="828"/>
        <end position="847"/>
    </location>
</feature>
<evidence type="ECO:0000313" key="13">
    <source>
        <dbReference type="Proteomes" id="UP000054564"/>
    </source>
</evidence>
<dbReference type="GO" id="GO:0003700">
    <property type="term" value="F:DNA-binding transcription factor activity"/>
    <property type="evidence" value="ECO:0007669"/>
    <property type="project" value="InterPro"/>
</dbReference>
<feature type="compositionally biased region" description="Polar residues" evidence="10">
    <location>
        <begin position="254"/>
        <end position="264"/>
    </location>
</feature>
<feature type="compositionally biased region" description="Low complexity" evidence="10">
    <location>
        <begin position="782"/>
        <end position="805"/>
    </location>
</feature>
<keyword evidence="13" id="KW-1185">Reference proteome</keyword>
<dbReference type="Proteomes" id="UP000054564">
    <property type="component" value="Unassembled WGS sequence"/>
</dbReference>
<feature type="domain" description="HSF-type DNA-binding" evidence="11">
    <location>
        <begin position="37"/>
        <end position="144"/>
    </location>
</feature>
<evidence type="ECO:0000256" key="3">
    <source>
        <dbReference type="ARBA" id="ARBA00023015"/>
    </source>
</evidence>
<feature type="compositionally biased region" description="Polar residues" evidence="10">
    <location>
        <begin position="317"/>
        <end position="327"/>
    </location>
</feature>
<evidence type="ECO:0000256" key="2">
    <source>
        <dbReference type="ARBA" id="ARBA00006403"/>
    </source>
</evidence>
<feature type="region of interest" description="Disordered" evidence="10">
    <location>
        <begin position="249"/>
        <end position="327"/>
    </location>
</feature>
<dbReference type="AlphaFoldDB" id="A0A0L0VN40"/>
<dbReference type="InterPro" id="IPR036388">
    <property type="entry name" value="WH-like_DNA-bd_sf"/>
</dbReference>
<evidence type="ECO:0000256" key="5">
    <source>
        <dbReference type="ARBA" id="ARBA00023163"/>
    </source>
</evidence>
<feature type="compositionally biased region" description="Low complexity" evidence="10">
    <location>
        <begin position="391"/>
        <end position="408"/>
    </location>
</feature>
<dbReference type="PANTHER" id="PTHR10015">
    <property type="entry name" value="HEAT SHOCK TRANSCRIPTION FACTOR"/>
    <property type="match status" value="1"/>
</dbReference>
<dbReference type="PANTHER" id="PTHR10015:SF427">
    <property type="entry name" value="HEAT SHOCK FACTOR PROTEIN"/>
    <property type="match status" value="1"/>
</dbReference>
<dbReference type="SUPFAM" id="SSF46785">
    <property type="entry name" value="Winged helix' DNA-binding domain"/>
    <property type="match status" value="1"/>
</dbReference>
<evidence type="ECO:0000256" key="6">
    <source>
        <dbReference type="ARBA" id="ARBA00023242"/>
    </source>
</evidence>
<sequence length="917" mass="101066">MTGTNQAEDNQSATMTIAKRIQPGALTVDKGRNTARPIPAFLTKLYTMVNDSSTDHLIKWNKPNGDSFFVVSSERFGRELLPKYFKHSNFGSFVRQLNMYGFHKVPHLNQGVLQGEIPETEMLEFTNINFQRAQPDLLCLIQHKKSCPESTHPATNEQNEPSSTAVPPNTNTTPPNTADLQTILMDIMSIKKHQTLISSDLKTLQSSNAHLWKEAIANRDRIKRCQDTINKILGFLAQVFAGKVSSLEDPPLGNSGQSSSNRTGVNLKRTTTDKHHIGILMREGGSSSSNSSSSIPDLDRHRPRTKNSRDQHHHSPTKNFSYEKSPSNTALSLYSQIRHPRLMLEDTERTSSSDPNSDPSTDNPSNLGPTLDHSSSLQNLSTNRNHTLERLSSPTPSSLHTSSTTSSPKHGQSSTQFQDSSIDPNLETSTEINGANTQSNQNPIDGSTTDDQQSSPDAVFQALFNNNNSSSSAGFNMNHSSMNGINWADLISLNGLNGFTEDMIESNPSNITSPLRITDGHINTTTPPLPSSSGALPSMDMNTDSCLQLINNTQNQANQILNLNNKVDNLENTIENLYLNLPDQMIDYLNPTELDKSNLLANNNMNNGNLNLSFLGSHLSDNNNNNQIDNIDQNDFDTDAFLRTLISSEDKTQSTSNSRLLSFREQEGEAEDSAEDNILKEMITSSSTGPNSTTLTTTRGIDQFRSPGKAKEIARINESNNGGDTMDRLDIEKFLDEWTPHEDHSRILSGLTPMIMSPVSTPTTDLTQNLPRVSNQPPPPTSSSSSTTLRSSNLLNSSSSGPTLNKSLKNRVAFDFNDDDHLRRIMSSKKNTSSTSIPSIPIPNHNNHNLDRSASSVHSRKRLLDDSVPISDQTSTAHLFNLLNSSENHHHNPTFNSLTTNPSSSNSNLIHNKKTRL</sequence>
<accession>A0A0L0VN40</accession>
<dbReference type="PRINTS" id="PR00056">
    <property type="entry name" value="HSFDOMAIN"/>
</dbReference>
<dbReference type="EMBL" id="AJIL01000035">
    <property type="protein sequence ID" value="KNF00694.1"/>
    <property type="molecule type" value="Genomic_DNA"/>
</dbReference>
<feature type="compositionally biased region" description="Polar residues" evidence="10">
    <location>
        <begin position="372"/>
        <end position="385"/>
    </location>
</feature>
<dbReference type="Pfam" id="PF00447">
    <property type="entry name" value="HSF_DNA-bind"/>
    <property type="match status" value="1"/>
</dbReference>
<dbReference type="FunFam" id="1.10.10.10:FF:000027">
    <property type="entry name" value="Heat shock transcription factor 1"/>
    <property type="match status" value="1"/>
</dbReference>
<dbReference type="Gene3D" id="1.10.10.10">
    <property type="entry name" value="Winged helix-like DNA-binding domain superfamily/Winged helix DNA-binding domain"/>
    <property type="match status" value="1"/>
</dbReference>
<evidence type="ECO:0000256" key="8">
    <source>
        <dbReference type="RuleBase" id="RU004020"/>
    </source>
</evidence>
<dbReference type="InterPro" id="IPR036390">
    <property type="entry name" value="WH_DNA-bd_sf"/>
</dbReference>
<feature type="coiled-coil region" evidence="9">
    <location>
        <begin position="553"/>
        <end position="580"/>
    </location>
</feature>
<proteinExistence type="inferred from homology"/>
<evidence type="ECO:0000256" key="9">
    <source>
        <dbReference type="SAM" id="Coils"/>
    </source>
</evidence>
<dbReference type="GO" id="GO:0005634">
    <property type="term" value="C:nucleus"/>
    <property type="evidence" value="ECO:0007669"/>
    <property type="project" value="UniProtKB-SubCell"/>
</dbReference>
<evidence type="ECO:0000256" key="10">
    <source>
        <dbReference type="SAM" id="MobiDB-lite"/>
    </source>
</evidence>
<evidence type="ECO:0000259" key="11">
    <source>
        <dbReference type="SMART" id="SM00415"/>
    </source>
</evidence>
<organism evidence="12 13">
    <name type="scientific">Puccinia striiformis f. sp. tritici PST-78</name>
    <dbReference type="NCBI Taxonomy" id="1165861"/>
    <lineage>
        <taxon>Eukaryota</taxon>
        <taxon>Fungi</taxon>
        <taxon>Dikarya</taxon>
        <taxon>Basidiomycota</taxon>
        <taxon>Pucciniomycotina</taxon>
        <taxon>Pucciniomycetes</taxon>
        <taxon>Pucciniales</taxon>
        <taxon>Pucciniaceae</taxon>
        <taxon>Puccinia</taxon>
    </lineage>
</organism>
<feature type="compositionally biased region" description="Polar residues" evidence="10">
    <location>
        <begin position="148"/>
        <end position="166"/>
    </location>
</feature>
<evidence type="ECO:0000256" key="1">
    <source>
        <dbReference type="ARBA" id="ARBA00004123"/>
    </source>
</evidence>
<keyword evidence="9" id="KW-0175">Coiled coil</keyword>
<feature type="region of interest" description="Disordered" evidence="10">
    <location>
        <begin position="891"/>
        <end position="917"/>
    </location>
</feature>
<dbReference type="OrthoDB" id="60033at2759"/>
<feature type="compositionally biased region" description="Polar residues" evidence="10">
    <location>
        <begin position="409"/>
        <end position="454"/>
    </location>
</feature>
<dbReference type="InterPro" id="IPR000232">
    <property type="entry name" value="HSF_DNA-bd"/>
</dbReference>
<evidence type="ECO:0000256" key="4">
    <source>
        <dbReference type="ARBA" id="ARBA00023125"/>
    </source>
</evidence>
<evidence type="ECO:0000313" key="12">
    <source>
        <dbReference type="EMBL" id="KNF00694.1"/>
    </source>
</evidence>
<keyword evidence="6" id="KW-0539">Nucleus</keyword>
<dbReference type="STRING" id="1165861.A0A0L0VN40"/>
<comment type="caution">
    <text evidence="12">The sequence shown here is derived from an EMBL/GenBank/DDBJ whole genome shotgun (WGS) entry which is preliminary data.</text>
</comment>
<gene>
    <name evidence="12" type="ORF">PSTG_06109</name>
</gene>
<comment type="subunit">
    <text evidence="7">Homotrimer. Homotrimerization increases the affinity of HSF1 to DNA. Interacts with transcriptional coregulator SSA1 on chromatin.</text>
</comment>
<feature type="compositionally biased region" description="Polar residues" evidence="10">
    <location>
        <begin position="758"/>
        <end position="773"/>
    </location>
</feature>
<feature type="region of interest" description="Disordered" evidence="10">
    <location>
        <begin position="755"/>
        <end position="806"/>
    </location>
</feature>